<evidence type="ECO:0000313" key="11">
    <source>
        <dbReference type="EMBL" id="RUO73607.1"/>
    </source>
</evidence>
<feature type="chain" id="PRO_5019036052" evidence="8">
    <location>
        <begin position="28"/>
        <end position="429"/>
    </location>
</feature>
<feature type="signal peptide" evidence="8">
    <location>
        <begin position="1"/>
        <end position="27"/>
    </location>
</feature>
<sequence>MRQLPATLKNLIYGSILLTFLPSVSNAGTATWEHLLSPEQQQVKVDLTLADTPLREIFQILADKLALNLIMGDTINGSSSLQLKNVRWVDAISSLASSNGLFVNINGNVLWISTQPQAQTHSEKTSTELITINFARAVELAELLKGSPQSFLSANGSITVDERTNTLIVTEQEQQLNVIKSLIKRLDRPVRQVMIEARMVSLKTNVAEEFGVRWGASEFGLKTPPESASTFIKGMQISLPAVQPAATVGLNVARLSDSLLLDLELTALERENKGDIIASPKIFTANQQPAYIEQGTEIPYVESAASGATAVQFKKAVMGLRVTPQITPNNHVLLDLTITQNTRGDTVSTPTGPAVAIDTQEMGTQVLVKDGETIVLGGIFQTLELNDDSSVPILSALPIVGPLFQHQQYHKEKRELVIFVTPTILADTE</sequence>
<dbReference type="InterPro" id="IPR013355">
    <property type="entry name" value="Pilus_4_PilQ"/>
</dbReference>
<dbReference type="OrthoDB" id="9775455at2"/>
<dbReference type="PANTHER" id="PTHR30604:SF1">
    <property type="entry name" value="DNA UTILIZATION PROTEIN HOFQ"/>
    <property type="match status" value="1"/>
</dbReference>
<comment type="subcellular location">
    <subcellularLocation>
        <location evidence="1 7">Cell outer membrane</location>
    </subcellularLocation>
</comment>
<dbReference type="AlphaFoldDB" id="A0A432Z6U3"/>
<dbReference type="InterPro" id="IPR004845">
    <property type="entry name" value="T2SS_GspD_CS"/>
</dbReference>
<dbReference type="Pfam" id="PF03958">
    <property type="entry name" value="Secretin_N"/>
    <property type="match status" value="1"/>
</dbReference>
<dbReference type="Pfam" id="PF00263">
    <property type="entry name" value="Secretin"/>
    <property type="match status" value="1"/>
</dbReference>
<accession>A0A432Z6U3</accession>
<dbReference type="Proteomes" id="UP000287908">
    <property type="component" value="Unassembled WGS sequence"/>
</dbReference>
<keyword evidence="12" id="KW-1185">Reference proteome</keyword>
<evidence type="ECO:0000256" key="2">
    <source>
        <dbReference type="ARBA" id="ARBA00006304"/>
    </source>
</evidence>
<dbReference type="Gene3D" id="3.30.1370.130">
    <property type="match status" value="1"/>
</dbReference>
<evidence type="ECO:0000313" key="12">
    <source>
        <dbReference type="Proteomes" id="UP000287908"/>
    </source>
</evidence>
<dbReference type="InterPro" id="IPR004846">
    <property type="entry name" value="T2SS/T3SS_dom"/>
</dbReference>
<evidence type="ECO:0000256" key="4">
    <source>
        <dbReference type="ARBA" id="ARBA00022729"/>
    </source>
</evidence>
<reference evidence="11 12" key="1">
    <citation type="journal article" date="2011" name="Front. Microbiol.">
        <title>Genomic signatures of strain selection and enhancement in Bacillus atrophaeus var. globigii, a historical biowarfare simulant.</title>
        <authorList>
            <person name="Gibbons H.S."/>
            <person name="Broomall S.M."/>
            <person name="McNew L.A."/>
            <person name="Daligault H."/>
            <person name="Chapman C."/>
            <person name="Bruce D."/>
            <person name="Karavis M."/>
            <person name="Krepps M."/>
            <person name="McGregor P.A."/>
            <person name="Hong C."/>
            <person name="Park K.H."/>
            <person name="Akmal A."/>
            <person name="Feldman A."/>
            <person name="Lin J.S."/>
            <person name="Chang W.E."/>
            <person name="Higgs B.W."/>
            <person name="Demirev P."/>
            <person name="Lindquist J."/>
            <person name="Liem A."/>
            <person name="Fochler E."/>
            <person name="Read T.D."/>
            <person name="Tapia R."/>
            <person name="Johnson S."/>
            <person name="Bishop-Lilly K.A."/>
            <person name="Detter C."/>
            <person name="Han C."/>
            <person name="Sozhamannan S."/>
            <person name="Rosenzweig C.N."/>
            <person name="Skowronski E.W."/>
        </authorList>
    </citation>
    <scope>NUCLEOTIDE SEQUENCE [LARGE SCALE GENOMIC DNA]</scope>
    <source>
        <strain evidence="11 12">CL-SP19</strain>
    </source>
</reference>
<organism evidence="11 12">
    <name type="scientific">Idiomarina seosinensis</name>
    <dbReference type="NCBI Taxonomy" id="281739"/>
    <lineage>
        <taxon>Bacteria</taxon>
        <taxon>Pseudomonadati</taxon>
        <taxon>Pseudomonadota</taxon>
        <taxon>Gammaproteobacteria</taxon>
        <taxon>Alteromonadales</taxon>
        <taxon>Idiomarinaceae</taxon>
        <taxon>Idiomarina</taxon>
    </lineage>
</organism>
<keyword evidence="5" id="KW-0472">Membrane</keyword>
<evidence type="ECO:0000259" key="9">
    <source>
        <dbReference type="Pfam" id="PF00263"/>
    </source>
</evidence>
<evidence type="ECO:0000256" key="7">
    <source>
        <dbReference type="RuleBase" id="RU004004"/>
    </source>
</evidence>
<evidence type="ECO:0000256" key="5">
    <source>
        <dbReference type="ARBA" id="ARBA00023136"/>
    </source>
</evidence>
<keyword evidence="4 8" id="KW-0732">Signal</keyword>
<dbReference type="InterPro" id="IPR051808">
    <property type="entry name" value="Type_IV_pilus_biogenesis"/>
</dbReference>
<evidence type="ECO:0000259" key="10">
    <source>
        <dbReference type="Pfam" id="PF03958"/>
    </source>
</evidence>
<feature type="domain" description="Type II/III secretion system secretin-like" evidence="9">
    <location>
        <begin position="267"/>
        <end position="425"/>
    </location>
</feature>
<keyword evidence="3 7" id="KW-0813">Transport</keyword>
<dbReference type="RefSeq" id="WP_126785410.1">
    <property type="nucleotide sequence ID" value="NZ_PIQF01000004.1"/>
</dbReference>
<evidence type="ECO:0000256" key="1">
    <source>
        <dbReference type="ARBA" id="ARBA00004442"/>
    </source>
</evidence>
<evidence type="ECO:0000256" key="6">
    <source>
        <dbReference type="ARBA" id="ARBA00023237"/>
    </source>
</evidence>
<dbReference type="GO" id="GO:0009306">
    <property type="term" value="P:protein secretion"/>
    <property type="evidence" value="ECO:0007669"/>
    <property type="project" value="InterPro"/>
</dbReference>
<protein>
    <submittedName>
        <fullName evidence="11">Type IV pilus secretin PilQ</fullName>
    </submittedName>
</protein>
<dbReference type="InterPro" id="IPR038591">
    <property type="entry name" value="NolW-like_sf"/>
</dbReference>
<evidence type="ECO:0000256" key="8">
    <source>
        <dbReference type="SAM" id="SignalP"/>
    </source>
</evidence>
<feature type="domain" description="NolW-like" evidence="10">
    <location>
        <begin position="127"/>
        <end position="192"/>
    </location>
</feature>
<dbReference type="InterPro" id="IPR001775">
    <property type="entry name" value="GspD/PilQ"/>
</dbReference>
<dbReference type="Gene3D" id="3.30.1370.120">
    <property type="match status" value="1"/>
</dbReference>
<comment type="similarity">
    <text evidence="2">Belongs to the bacterial secretin family. PilQ subfamily.</text>
</comment>
<dbReference type="PRINTS" id="PR00811">
    <property type="entry name" value="BCTERIALGSPD"/>
</dbReference>
<evidence type="ECO:0000256" key="3">
    <source>
        <dbReference type="ARBA" id="ARBA00022448"/>
    </source>
</evidence>
<dbReference type="InterPro" id="IPR005644">
    <property type="entry name" value="NolW-like"/>
</dbReference>
<comment type="caution">
    <text evidence="11">The sequence shown here is derived from an EMBL/GenBank/DDBJ whole genome shotgun (WGS) entry which is preliminary data.</text>
</comment>
<dbReference type="PROSITE" id="PS00875">
    <property type="entry name" value="T2SP_D"/>
    <property type="match status" value="1"/>
</dbReference>
<proteinExistence type="inferred from homology"/>
<dbReference type="GO" id="GO:0009279">
    <property type="term" value="C:cell outer membrane"/>
    <property type="evidence" value="ECO:0007669"/>
    <property type="project" value="UniProtKB-SubCell"/>
</dbReference>
<keyword evidence="6" id="KW-0998">Cell outer membrane</keyword>
<dbReference type="NCBIfam" id="TIGR02515">
    <property type="entry name" value="IV_pilus_PilQ"/>
    <property type="match status" value="1"/>
</dbReference>
<gene>
    <name evidence="11" type="ORF">CWI81_11305</name>
</gene>
<dbReference type="EMBL" id="PIQF01000004">
    <property type="protein sequence ID" value="RUO73607.1"/>
    <property type="molecule type" value="Genomic_DNA"/>
</dbReference>
<name>A0A432Z6U3_9GAMM</name>
<dbReference type="PANTHER" id="PTHR30604">
    <property type="entry name" value="PROTEIN TRANSPORT PROTEIN HOFQ"/>
    <property type="match status" value="1"/>
</dbReference>